<feature type="region of interest" description="Disordered" evidence="1">
    <location>
        <begin position="19"/>
        <end position="67"/>
    </location>
</feature>
<proteinExistence type="predicted"/>
<sequence>MDCSTIKTLPSFQCLGIPTQIPRHSHTSPAASLEAQQPADFLLPTLAGGLENNPPPPSPTAQSARGV</sequence>
<dbReference type="AlphaFoldDB" id="A0A5B7DIJ0"/>
<keyword evidence="3" id="KW-1185">Reference proteome</keyword>
<reference evidence="2 3" key="1">
    <citation type="submission" date="2019-05" db="EMBL/GenBank/DDBJ databases">
        <title>Another draft genome of Portunus trituberculatus and its Hox gene families provides insights of decapod evolution.</title>
        <authorList>
            <person name="Jeong J.-H."/>
            <person name="Song I."/>
            <person name="Kim S."/>
            <person name="Choi T."/>
            <person name="Kim D."/>
            <person name="Ryu S."/>
            <person name="Kim W."/>
        </authorList>
    </citation>
    <scope>NUCLEOTIDE SEQUENCE [LARGE SCALE GENOMIC DNA]</scope>
    <source>
        <tissue evidence="2">Muscle</tissue>
    </source>
</reference>
<dbReference type="Proteomes" id="UP000324222">
    <property type="component" value="Unassembled WGS sequence"/>
</dbReference>
<name>A0A5B7DIJ0_PORTR</name>
<protein>
    <submittedName>
        <fullName evidence="2">Uncharacterized protein</fullName>
    </submittedName>
</protein>
<evidence type="ECO:0000313" key="2">
    <source>
        <dbReference type="EMBL" id="MPC21007.1"/>
    </source>
</evidence>
<accession>A0A5B7DIJ0</accession>
<dbReference type="EMBL" id="VSRR010000934">
    <property type="protein sequence ID" value="MPC21007.1"/>
    <property type="molecule type" value="Genomic_DNA"/>
</dbReference>
<comment type="caution">
    <text evidence="2">The sequence shown here is derived from an EMBL/GenBank/DDBJ whole genome shotgun (WGS) entry which is preliminary data.</text>
</comment>
<evidence type="ECO:0000313" key="3">
    <source>
        <dbReference type="Proteomes" id="UP000324222"/>
    </source>
</evidence>
<gene>
    <name evidence="2" type="ORF">E2C01_013980</name>
</gene>
<evidence type="ECO:0000256" key="1">
    <source>
        <dbReference type="SAM" id="MobiDB-lite"/>
    </source>
</evidence>
<organism evidence="2 3">
    <name type="scientific">Portunus trituberculatus</name>
    <name type="common">Swimming crab</name>
    <name type="synonym">Neptunus trituberculatus</name>
    <dbReference type="NCBI Taxonomy" id="210409"/>
    <lineage>
        <taxon>Eukaryota</taxon>
        <taxon>Metazoa</taxon>
        <taxon>Ecdysozoa</taxon>
        <taxon>Arthropoda</taxon>
        <taxon>Crustacea</taxon>
        <taxon>Multicrustacea</taxon>
        <taxon>Malacostraca</taxon>
        <taxon>Eumalacostraca</taxon>
        <taxon>Eucarida</taxon>
        <taxon>Decapoda</taxon>
        <taxon>Pleocyemata</taxon>
        <taxon>Brachyura</taxon>
        <taxon>Eubrachyura</taxon>
        <taxon>Portunoidea</taxon>
        <taxon>Portunidae</taxon>
        <taxon>Portuninae</taxon>
        <taxon>Portunus</taxon>
    </lineage>
</organism>